<gene>
    <name evidence="8" type="primary">TMEM41A</name>
    <name evidence="8" type="ORF">K7432_007420</name>
</gene>
<feature type="transmembrane region" description="Helical" evidence="6">
    <location>
        <begin position="241"/>
        <end position="261"/>
    </location>
</feature>
<dbReference type="InterPro" id="IPR045014">
    <property type="entry name" value="TM41A/B"/>
</dbReference>
<name>A0ABR2W028_9FUNG</name>
<feature type="transmembrane region" description="Helical" evidence="6">
    <location>
        <begin position="92"/>
        <end position="114"/>
    </location>
</feature>
<feature type="transmembrane region" description="Helical" evidence="6">
    <location>
        <begin position="175"/>
        <end position="193"/>
    </location>
</feature>
<dbReference type="EMBL" id="JASJQH010007241">
    <property type="protein sequence ID" value="KAK9712002.1"/>
    <property type="molecule type" value="Genomic_DNA"/>
</dbReference>
<feature type="domain" description="VTT" evidence="7">
    <location>
        <begin position="108"/>
        <end position="227"/>
    </location>
</feature>
<evidence type="ECO:0000256" key="5">
    <source>
        <dbReference type="ARBA" id="ARBA00023136"/>
    </source>
</evidence>
<feature type="transmembrane region" description="Helical" evidence="6">
    <location>
        <begin position="121"/>
        <end position="145"/>
    </location>
</feature>
<keyword evidence="3" id="KW-0732">Signal</keyword>
<evidence type="ECO:0000256" key="6">
    <source>
        <dbReference type="SAM" id="Phobius"/>
    </source>
</evidence>
<comment type="caution">
    <text evidence="8">The sequence shown here is derived from an EMBL/GenBank/DDBJ whole genome shotgun (WGS) entry which is preliminary data.</text>
</comment>
<reference evidence="8 9" key="1">
    <citation type="submission" date="2023-04" db="EMBL/GenBank/DDBJ databases">
        <title>Genome of Basidiobolus ranarum AG-B5.</title>
        <authorList>
            <person name="Stajich J.E."/>
            <person name="Carter-House D."/>
            <person name="Gryganskyi A."/>
        </authorList>
    </citation>
    <scope>NUCLEOTIDE SEQUENCE [LARGE SCALE GENOMIC DNA]</scope>
    <source>
        <strain evidence="8 9">AG-B5</strain>
    </source>
</reference>
<evidence type="ECO:0000256" key="4">
    <source>
        <dbReference type="ARBA" id="ARBA00022989"/>
    </source>
</evidence>
<dbReference type="PANTHER" id="PTHR43220">
    <property type="match status" value="1"/>
</dbReference>
<keyword evidence="4 6" id="KW-1133">Transmembrane helix</keyword>
<evidence type="ECO:0000259" key="7">
    <source>
        <dbReference type="Pfam" id="PF09335"/>
    </source>
</evidence>
<evidence type="ECO:0000256" key="2">
    <source>
        <dbReference type="ARBA" id="ARBA00022692"/>
    </source>
</evidence>
<evidence type="ECO:0000313" key="8">
    <source>
        <dbReference type="EMBL" id="KAK9712002.1"/>
    </source>
</evidence>
<comment type="subcellular location">
    <subcellularLocation>
        <location evidence="1">Membrane</location>
        <topology evidence="1">Multi-pass membrane protein</topology>
    </subcellularLocation>
</comment>
<dbReference type="Proteomes" id="UP001479436">
    <property type="component" value="Unassembled WGS sequence"/>
</dbReference>
<evidence type="ECO:0000256" key="1">
    <source>
        <dbReference type="ARBA" id="ARBA00004141"/>
    </source>
</evidence>
<feature type="transmembrane region" description="Helical" evidence="6">
    <location>
        <begin position="200"/>
        <end position="221"/>
    </location>
</feature>
<accession>A0ABR2W028</accession>
<protein>
    <submittedName>
        <fullName evidence="8">Transmembrane protein 41A</fullName>
    </submittedName>
</protein>
<sequence length="289" mass="32660">MRGIFHRFNTVETGSESDSGICTLSKRKILSTSVILRISCIICLATSTLMCILLLVTTIPGLHLPSTLEDAKYDVQVLKDYTDKNEEGHNRIFIIFCLLYLWKQTFCVPGSILLNLIAGALYGMASVPLLCFLTAFGSTLCYYIFYFAGAEILEHCIPKHLSKLRTQIEENRSSMFLYLLTLRLFPLAPYWLINIVSPFVGVPVWVFFMTCMLGIIPYNFVTVEAGQMLSKVDSISDILNPWFMGKLLLISAVPFIFSILAKKNKEINIENGDDWEEFKEDEIGLISST</sequence>
<keyword evidence="9" id="KW-1185">Reference proteome</keyword>
<keyword evidence="5 6" id="KW-0472">Membrane</keyword>
<keyword evidence="2 6" id="KW-0812">Transmembrane</keyword>
<proteinExistence type="predicted"/>
<dbReference type="Pfam" id="PF09335">
    <property type="entry name" value="VTT_dom"/>
    <property type="match status" value="1"/>
</dbReference>
<dbReference type="InterPro" id="IPR032816">
    <property type="entry name" value="VTT_dom"/>
</dbReference>
<organism evidence="8 9">
    <name type="scientific">Basidiobolus ranarum</name>
    <dbReference type="NCBI Taxonomy" id="34480"/>
    <lineage>
        <taxon>Eukaryota</taxon>
        <taxon>Fungi</taxon>
        <taxon>Fungi incertae sedis</taxon>
        <taxon>Zoopagomycota</taxon>
        <taxon>Entomophthoromycotina</taxon>
        <taxon>Basidiobolomycetes</taxon>
        <taxon>Basidiobolales</taxon>
        <taxon>Basidiobolaceae</taxon>
        <taxon>Basidiobolus</taxon>
    </lineage>
</organism>
<evidence type="ECO:0000313" key="9">
    <source>
        <dbReference type="Proteomes" id="UP001479436"/>
    </source>
</evidence>
<feature type="transmembrane region" description="Helical" evidence="6">
    <location>
        <begin position="34"/>
        <end position="56"/>
    </location>
</feature>
<dbReference type="PANTHER" id="PTHR43220:SF21">
    <property type="entry name" value="TRANSMEMBRANE PROTEIN 41A"/>
    <property type="match status" value="1"/>
</dbReference>
<evidence type="ECO:0000256" key="3">
    <source>
        <dbReference type="ARBA" id="ARBA00022729"/>
    </source>
</evidence>